<dbReference type="InterPro" id="IPR029045">
    <property type="entry name" value="ClpP/crotonase-like_dom_sf"/>
</dbReference>
<name>A0A127M7E7_9GAMM</name>
<dbReference type="AlphaFoldDB" id="A0A127M7E7"/>
<dbReference type="CDD" id="cd06558">
    <property type="entry name" value="crotonase-like"/>
    <property type="match status" value="1"/>
</dbReference>
<dbReference type="KEGG" id="zal:AZF00_12965"/>
<gene>
    <name evidence="2" type="ORF">AZF00_12965</name>
</gene>
<dbReference type="InterPro" id="IPR001753">
    <property type="entry name" value="Enoyl-CoA_hydra/iso"/>
</dbReference>
<dbReference type="NCBIfam" id="NF004858">
    <property type="entry name" value="PRK06213.1"/>
    <property type="match status" value="1"/>
</dbReference>
<evidence type="ECO:0000256" key="1">
    <source>
        <dbReference type="ARBA" id="ARBA00005254"/>
    </source>
</evidence>
<dbReference type="GO" id="GO:0006635">
    <property type="term" value="P:fatty acid beta-oxidation"/>
    <property type="evidence" value="ECO:0007669"/>
    <property type="project" value="TreeGrafter"/>
</dbReference>
<reference evidence="2 3" key="1">
    <citation type="submission" date="2015-12" db="EMBL/GenBank/DDBJ databases">
        <authorList>
            <person name="Shamseldin A."/>
            <person name="Moawad H."/>
            <person name="Abd El-Rahim W.M."/>
            <person name="Sadowsky M.J."/>
        </authorList>
    </citation>
    <scope>NUCLEOTIDE SEQUENCE [LARGE SCALE GENOMIC DNA]</scope>
    <source>
        <strain evidence="2 3">SM2</strain>
    </source>
</reference>
<dbReference type="Gene3D" id="3.90.226.10">
    <property type="entry name" value="2-enoyl-CoA Hydratase, Chain A, domain 1"/>
    <property type="match status" value="1"/>
</dbReference>
<dbReference type="GO" id="GO:0003824">
    <property type="term" value="F:catalytic activity"/>
    <property type="evidence" value="ECO:0007669"/>
    <property type="project" value="UniProtKB-ARBA"/>
</dbReference>
<evidence type="ECO:0000313" key="2">
    <source>
        <dbReference type="EMBL" id="AMO69159.1"/>
    </source>
</evidence>
<organism evidence="2 3">
    <name type="scientific">Zhongshania aliphaticivorans</name>
    <dbReference type="NCBI Taxonomy" id="1470434"/>
    <lineage>
        <taxon>Bacteria</taxon>
        <taxon>Pseudomonadati</taxon>
        <taxon>Pseudomonadota</taxon>
        <taxon>Gammaproteobacteria</taxon>
        <taxon>Cellvibrionales</taxon>
        <taxon>Spongiibacteraceae</taxon>
        <taxon>Zhongshania</taxon>
    </lineage>
</organism>
<dbReference type="RefSeq" id="WP_008248691.1">
    <property type="nucleotide sequence ID" value="NZ_CP014544.1"/>
</dbReference>
<accession>A0A127M7E7</accession>
<comment type="similarity">
    <text evidence="1">Belongs to the enoyl-CoA hydratase/isomerase family.</text>
</comment>
<dbReference type="PANTHER" id="PTHR11941">
    <property type="entry name" value="ENOYL-COA HYDRATASE-RELATED"/>
    <property type="match status" value="1"/>
</dbReference>
<dbReference type="STRING" id="1470434.AZF00_12965"/>
<dbReference type="Pfam" id="PF00378">
    <property type="entry name" value="ECH_1"/>
    <property type="match status" value="1"/>
</dbReference>
<dbReference type="Proteomes" id="UP000074119">
    <property type="component" value="Chromosome"/>
</dbReference>
<proteinExistence type="inferred from homology"/>
<protein>
    <submittedName>
        <fullName evidence="2">Enoyl-CoA hydratase</fullName>
    </submittedName>
</protein>
<sequence length="235" mass="25160">MADLVNYSFSDGIATITMQNGKVNAMSLPHIQAIGAALDQAEADKAVVMLVGKDGIFSAGFDLSTIQRDPVEAVEMIKAGSSLCRRMLAFPYPIIGVCTGHAIAQGCFTLMACDYRIGIDGPFNLGLNEVQIGMTMHHVGIMLSRARLSKTFFDRSVISAEIYDPATAVTAGLLDKIVPADALMSEAQALALRLSGLNMPAHKGTKLKSRATLLKELDWAIEQDYLDGKALLLGQ</sequence>
<dbReference type="PANTHER" id="PTHR11941:SF54">
    <property type="entry name" value="ENOYL-COA HYDRATASE, MITOCHONDRIAL"/>
    <property type="match status" value="1"/>
</dbReference>
<dbReference type="SUPFAM" id="SSF52096">
    <property type="entry name" value="ClpP/crotonase"/>
    <property type="match status" value="1"/>
</dbReference>
<evidence type="ECO:0000313" key="3">
    <source>
        <dbReference type="Proteomes" id="UP000074119"/>
    </source>
</evidence>
<dbReference type="EMBL" id="CP014544">
    <property type="protein sequence ID" value="AMO69159.1"/>
    <property type="molecule type" value="Genomic_DNA"/>
</dbReference>